<evidence type="ECO:0000313" key="1">
    <source>
        <dbReference type="EMBL" id="MCY1004125.1"/>
    </source>
</evidence>
<dbReference type="Proteomes" id="UP001150924">
    <property type="component" value="Unassembled WGS sequence"/>
</dbReference>
<name>A0A9X3EJ31_9BACT</name>
<organism evidence="1 2">
    <name type="scientific">Nannocystis pusilla</name>
    <dbReference type="NCBI Taxonomy" id="889268"/>
    <lineage>
        <taxon>Bacteria</taxon>
        <taxon>Pseudomonadati</taxon>
        <taxon>Myxococcota</taxon>
        <taxon>Polyangia</taxon>
        <taxon>Nannocystales</taxon>
        <taxon>Nannocystaceae</taxon>
        <taxon>Nannocystis</taxon>
    </lineage>
</organism>
<gene>
    <name evidence="1" type="ORF">OV079_00790</name>
</gene>
<comment type="caution">
    <text evidence="1">The sequence shown here is derived from an EMBL/GenBank/DDBJ whole genome shotgun (WGS) entry which is preliminary data.</text>
</comment>
<protein>
    <submittedName>
        <fullName evidence="1">Uncharacterized protein</fullName>
    </submittedName>
</protein>
<sequence>MAPATATATTPIADAAPSEFCNPALERLSEAGEALGYAVQFDEAGFSATRDASELRCYCAEGQLTIALAEDDVSVSVDFTYESSMFRLELAALFPELGSVRHAWSLDGTAGPRTGALSFAAHTADAAAFIEVDLAGAVSAVHGDADLVNHQFAPVLAGSPLWKDAHALTAALADAGTPGLEVATAVVVPSPRWWGVKKSILGQAFACGGAAITCTAAAAGFLPAAGSCVNSAGGCALAVACSLASCLD</sequence>
<accession>A0A9X3EJ31</accession>
<proteinExistence type="predicted"/>
<evidence type="ECO:0000313" key="2">
    <source>
        <dbReference type="Proteomes" id="UP001150924"/>
    </source>
</evidence>
<dbReference type="RefSeq" id="WP_267765658.1">
    <property type="nucleotide sequence ID" value="NZ_JAPNKE010000002.1"/>
</dbReference>
<dbReference type="EMBL" id="JAPNKE010000002">
    <property type="protein sequence ID" value="MCY1004125.1"/>
    <property type="molecule type" value="Genomic_DNA"/>
</dbReference>
<reference evidence="1" key="1">
    <citation type="submission" date="2022-11" db="EMBL/GenBank/DDBJ databases">
        <title>Minimal conservation of predation-associated metabolite biosynthetic gene clusters underscores biosynthetic potential of Myxococcota including descriptions for ten novel species: Archangium lansinium sp. nov., Myxococcus landrumus sp. nov., Nannocystis bai.</title>
        <authorList>
            <person name="Ahearne A."/>
            <person name="Stevens C."/>
            <person name="Phillips K."/>
        </authorList>
    </citation>
    <scope>NUCLEOTIDE SEQUENCE</scope>
    <source>
        <strain evidence="1">Na p29</strain>
    </source>
</reference>
<keyword evidence="2" id="KW-1185">Reference proteome</keyword>
<dbReference type="AlphaFoldDB" id="A0A9X3EJ31"/>